<organism evidence="1 2">
    <name type="scientific">Vibrio halioticoli NBRC 102217</name>
    <dbReference type="NCBI Taxonomy" id="1219072"/>
    <lineage>
        <taxon>Bacteria</taxon>
        <taxon>Pseudomonadati</taxon>
        <taxon>Pseudomonadota</taxon>
        <taxon>Gammaproteobacteria</taxon>
        <taxon>Vibrionales</taxon>
        <taxon>Vibrionaceae</taxon>
        <taxon>Vibrio</taxon>
    </lineage>
</organism>
<dbReference type="PANTHER" id="PTHR37950">
    <property type="entry name" value="4-HYDROXYPHENYLACETATE CATABOLISM PROTEIN"/>
    <property type="match status" value="1"/>
</dbReference>
<dbReference type="CDD" id="cd00580">
    <property type="entry name" value="CHMI"/>
    <property type="match status" value="1"/>
</dbReference>
<dbReference type="SUPFAM" id="SSF55331">
    <property type="entry name" value="Tautomerase/MIF"/>
    <property type="match status" value="1"/>
</dbReference>
<proteinExistence type="predicted"/>
<evidence type="ECO:0000313" key="1">
    <source>
        <dbReference type="EMBL" id="GAD90121.1"/>
    </source>
</evidence>
<dbReference type="RefSeq" id="WP_023404474.1">
    <property type="nucleotide sequence ID" value="NZ_BAUJ01000033.1"/>
</dbReference>
<evidence type="ECO:0008006" key="3">
    <source>
        <dbReference type="Google" id="ProtNLM"/>
    </source>
</evidence>
<dbReference type="AlphaFoldDB" id="V5FK56"/>
<dbReference type="PANTHER" id="PTHR37950:SF1">
    <property type="entry name" value="4-HYDROXYPHENYLACETATE CATABOLISM PROTEIN"/>
    <property type="match status" value="1"/>
</dbReference>
<evidence type="ECO:0000313" key="2">
    <source>
        <dbReference type="Proteomes" id="UP000017800"/>
    </source>
</evidence>
<name>V5FK56_9VIBR</name>
<accession>V5FK56</accession>
<sequence>MPNLVMEYSDALEGRLNIHSVLQDMHQIMIDSELFECNSIRSRTLRTHLWLIGESEDQHNFIHVSIELLEGRNNEQKKALSESIFQLLVDQASWVGSLSVNVREMDKECFHKQCNL</sequence>
<comment type="caution">
    <text evidence="1">The sequence shown here is derived from an EMBL/GenBank/DDBJ whole genome shotgun (WGS) entry which is preliminary data.</text>
</comment>
<reference evidence="1 2" key="2">
    <citation type="submission" date="2013-11" db="EMBL/GenBank/DDBJ databases">
        <title>Whole genome shotgun sequence of Vibrio halioticoli NBRC 102217.</title>
        <authorList>
            <person name="Isaki S."/>
            <person name="Kimura A."/>
            <person name="Ohji S."/>
            <person name="Hosoyama A."/>
            <person name="Fujita N."/>
            <person name="Hashimoto M."/>
            <person name="Hosoyama Y."/>
            <person name="Yamazoe A."/>
        </authorList>
    </citation>
    <scope>NUCLEOTIDE SEQUENCE [LARGE SCALE GENOMIC DNA]</scope>
    <source>
        <strain evidence="1 2">NBRC 102217</strain>
    </source>
</reference>
<protein>
    <recommendedName>
        <fullName evidence="3">5-carboxymethyl-2-hydroxymuconate isomerase</fullName>
    </recommendedName>
</protein>
<dbReference type="GO" id="GO:0008704">
    <property type="term" value="F:5-carboxymethyl-2-hydroxymuconate delta-isomerase activity"/>
    <property type="evidence" value="ECO:0007669"/>
    <property type="project" value="InterPro"/>
</dbReference>
<dbReference type="InterPro" id="IPR014347">
    <property type="entry name" value="Tautomerase/MIF_sf"/>
</dbReference>
<dbReference type="InterPro" id="IPR004220">
    <property type="entry name" value="5-COMe_2-OHmuconate_Isoase"/>
</dbReference>
<dbReference type="EMBL" id="BAUJ01000033">
    <property type="protein sequence ID" value="GAD90121.1"/>
    <property type="molecule type" value="Genomic_DNA"/>
</dbReference>
<dbReference type="Proteomes" id="UP000017800">
    <property type="component" value="Unassembled WGS sequence"/>
</dbReference>
<reference evidence="1 2" key="1">
    <citation type="submission" date="2013-10" db="EMBL/GenBank/DDBJ databases">
        <authorList>
            <person name="Ichikawa N."/>
            <person name="Kimura A."/>
            <person name="Ohji S."/>
            <person name="Hosoyama A."/>
            <person name="Fujita N."/>
        </authorList>
    </citation>
    <scope>NUCLEOTIDE SEQUENCE [LARGE SCALE GENOMIC DNA]</scope>
    <source>
        <strain evidence="1 2">NBRC 102217</strain>
    </source>
</reference>
<dbReference type="Pfam" id="PF02962">
    <property type="entry name" value="CHMI"/>
    <property type="match status" value="1"/>
</dbReference>
<keyword evidence="2" id="KW-1185">Reference proteome</keyword>
<gene>
    <name evidence="1" type="ORF">VHA01S_033_00220</name>
</gene>
<dbReference type="Gene3D" id="3.30.429.10">
    <property type="entry name" value="Macrophage Migration Inhibitory Factor"/>
    <property type="match status" value="1"/>
</dbReference>
<dbReference type="eggNOG" id="COG3232">
    <property type="taxonomic scope" value="Bacteria"/>
</dbReference>